<dbReference type="RefSeq" id="WP_135705201.1">
    <property type="nucleotide sequence ID" value="NZ_CP038635.1"/>
</dbReference>
<accession>A0A4P7LB26</accession>
<reference evidence="1 2" key="1">
    <citation type="submission" date="2019-03" db="EMBL/GenBank/DDBJ databases">
        <title>Efficiently degradation of phenoxyalkanoic acid herbicides by Cupriavidus oxalaticus strain X32.</title>
        <authorList>
            <person name="Sheng X."/>
        </authorList>
    </citation>
    <scope>NUCLEOTIDE SEQUENCE [LARGE SCALE GENOMIC DNA]</scope>
    <source>
        <strain evidence="1 2">X32</strain>
    </source>
</reference>
<organism evidence="1 2">
    <name type="scientific">Cupriavidus oxalaticus</name>
    <dbReference type="NCBI Taxonomy" id="96344"/>
    <lineage>
        <taxon>Bacteria</taxon>
        <taxon>Pseudomonadati</taxon>
        <taxon>Pseudomonadota</taxon>
        <taxon>Betaproteobacteria</taxon>
        <taxon>Burkholderiales</taxon>
        <taxon>Burkholderiaceae</taxon>
        <taxon>Cupriavidus</taxon>
    </lineage>
</organism>
<dbReference type="Proteomes" id="UP000295294">
    <property type="component" value="Chromosome 2"/>
</dbReference>
<protein>
    <submittedName>
        <fullName evidence="1">Uncharacterized protein</fullName>
    </submittedName>
</protein>
<gene>
    <name evidence="1" type="ORF">E0W60_18665</name>
</gene>
<evidence type="ECO:0000313" key="2">
    <source>
        <dbReference type="Proteomes" id="UP000295294"/>
    </source>
</evidence>
<dbReference type="KEGG" id="cox:E0W60_18665"/>
<evidence type="ECO:0000313" key="1">
    <source>
        <dbReference type="EMBL" id="QBY53136.1"/>
    </source>
</evidence>
<name>A0A4P7LB26_9BURK</name>
<dbReference type="EMBL" id="CP038635">
    <property type="protein sequence ID" value="QBY53136.1"/>
    <property type="molecule type" value="Genomic_DNA"/>
</dbReference>
<dbReference type="AlphaFoldDB" id="A0A4P7LB26"/>
<proteinExistence type="predicted"/>
<sequence length="207" mass="22670">MWSKASTKRKTPGRTLYAVLALLLLVGVTVAVGSRSALWAGPFDLPKGNDPIIGDLGGEPVSVPLNYTHLITEYDGDPSVFDPERRKWKPPVRTFTSKINSLPLMVHLPDFAPRTAENESSYFKTPAIDDPHEWLPVGVTASSQFFISDDALKEGSPFNREKIIESHSGPTNPKFGGPAFVRYDKEDTLRYGLATPPGSSHAKRAPP</sequence>